<evidence type="ECO:0000313" key="1">
    <source>
        <dbReference type="EMBL" id="KAH7682421.1"/>
    </source>
</evidence>
<reference evidence="2" key="1">
    <citation type="journal article" date="2022" name="Nat. Commun.">
        <title>Chromosome evolution and the genetic basis of agronomically important traits in greater yam.</title>
        <authorList>
            <person name="Bredeson J.V."/>
            <person name="Lyons J.B."/>
            <person name="Oniyinde I.O."/>
            <person name="Okereke N.R."/>
            <person name="Kolade O."/>
            <person name="Nnabue I."/>
            <person name="Nwadili C.O."/>
            <person name="Hribova E."/>
            <person name="Parker M."/>
            <person name="Nwogha J."/>
            <person name="Shu S."/>
            <person name="Carlson J."/>
            <person name="Kariba R."/>
            <person name="Muthemba S."/>
            <person name="Knop K."/>
            <person name="Barton G.J."/>
            <person name="Sherwood A.V."/>
            <person name="Lopez-Montes A."/>
            <person name="Asiedu R."/>
            <person name="Jamnadass R."/>
            <person name="Muchugi A."/>
            <person name="Goodstein D."/>
            <person name="Egesi C.N."/>
            <person name="Featherston J."/>
            <person name="Asfaw A."/>
            <person name="Simpson G.G."/>
            <person name="Dolezel J."/>
            <person name="Hendre P.S."/>
            <person name="Van Deynze A."/>
            <person name="Kumar P.L."/>
            <person name="Obidiegwu J.E."/>
            <person name="Bhattacharjee R."/>
            <person name="Rokhsar D.S."/>
        </authorList>
    </citation>
    <scope>NUCLEOTIDE SEQUENCE [LARGE SCALE GENOMIC DNA]</scope>
    <source>
        <strain evidence="2">cv. TDa95/00328</strain>
    </source>
</reference>
<organism evidence="1 2">
    <name type="scientific">Dioscorea alata</name>
    <name type="common">Purple yam</name>
    <dbReference type="NCBI Taxonomy" id="55571"/>
    <lineage>
        <taxon>Eukaryota</taxon>
        <taxon>Viridiplantae</taxon>
        <taxon>Streptophyta</taxon>
        <taxon>Embryophyta</taxon>
        <taxon>Tracheophyta</taxon>
        <taxon>Spermatophyta</taxon>
        <taxon>Magnoliopsida</taxon>
        <taxon>Liliopsida</taxon>
        <taxon>Dioscoreales</taxon>
        <taxon>Dioscoreaceae</taxon>
        <taxon>Dioscorea</taxon>
    </lineage>
</organism>
<accession>A0ACB7W4Q9</accession>
<keyword evidence="2" id="KW-1185">Reference proteome</keyword>
<dbReference type="EMBL" id="CM037015">
    <property type="protein sequence ID" value="KAH7682421.1"/>
    <property type="molecule type" value="Genomic_DNA"/>
</dbReference>
<gene>
    <name evidence="1" type="ORF">IHE45_05G120300</name>
</gene>
<protein>
    <submittedName>
        <fullName evidence="1">Zinc finger RING/FYVE/PHD-type protein</fullName>
    </submittedName>
</protein>
<evidence type="ECO:0000313" key="2">
    <source>
        <dbReference type="Proteomes" id="UP000827976"/>
    </source>
</evidence>
<comment type="caution">
    <text evidence="1">The sequence shown here is derived from an EMBL/GenBank/DDBJ whole genome shotgun (WGS) entry which is preliminary data.</text>
</comment>
<sequence>MSSFSSPGATTPSSHLSQTLSPLSHTYTAAIAVSVLLVLSALLLVSYLCYRSASRQPIPNPNSNSNSNPSHGVTLPRIIFVTEDDDGDGNGGQHSPVPGLDPAAINSYPKFPFSAEKGGDVVCSICLCEYRDGEMLRMMPDCRHYFHLMCIDAWLRLNASCPVCRTSPMPTPLSTPLSELVPLSQFPAGRRRS</sequence>
<dbReference type="Proteomes" id="UP000827976">
    <property type="component" value="Chromosome 5"/>
</dbReference>
<proteinExistence type="predicted"/>
<name>A0ACB7W4Q9_DIOAL</name>